<comment type="caution">
    <text evidence="2">The sequence shown here is derived from an EMBL/GenBank/DDBJ whole genome shotgun (WGS) entry which is preliminary data.</text>
</comment>
<reference evidence="2" key="1">
    <citation type="journal article" date="2022" name="Front. Genet.">
        <title>Chromosome-Scale Assembly of the Dendrobium nobile Genome Provides Insights Into the Molecular Mechanism of the Biosynthesis of the Medicinal Active Ingredient of Dendrobium.</title>
        <authorList>
            <person name="Xu Q."/>
            <person name="Niu S.-C."/>
            <person name="Li K.-L."/>
            <person name="Zheng P.-J."/>
            <person name="Zhang X.-J."/>
            <person name="Jia Y."/>
            <person name="Liu Y."/>
            <person name="Niu Y.-X."/>
            <person name="Yu L.-H."/>
            <person name="Chen D.-F."/>
            <person name="Zhang G.-Q."/>
        </authorList>
    </citation>
    <scope>NUCLEOTIDE SEQUENCE</scope>
    <source>
        <tissue evidence="2">Leaf</tissue>
    </source>
</reference>
<accession>A0A8T3AIF2</accession>
<keyword evidence="3" id="KW-1185">Reference proteome</keyword>
<name>A0A8T3AIF2_DENNO</name>
<dbReference type="Proteomes" id="UP000829196">
    <property type="component" value="Unassembled WGS sequence"/>
</dbReference>
<evidence type="ECO:0000313" key="2">
    <source>
        <dbReference type="EMBL" id="KAI0495844.1"/>
    </source>
</evidence>
<evidence type="ECO:0000256" key="1">
    <source>
        <dbReference type="SAM" id="MobiDB-lite"/>
    </source>
</evidence>
<protein>
    <submittedName>
        <fullName evidence="2">Uncharacterized protein</fullName>
    </submittedName>
</protein>
<feature type="region of interest" description="Disordered" evidence="1">
    <location>
        <begin position="38"/>
        <end position="57"/>
    </location>
</feature>
<evidence type="ECO:0000313" key="3">
    <source>
        <dbReference type="Proteomes" id="UP000829196"/>
    </source>
</evidence>
<proteinExistence type="predicted"/>
<dbReference type="EMBL" id="JAGYWB010000016">
    <property type="protein sequence ID" value="KAI0495844.1"/>
    <property type="molecule type" value="Genomic_DNA"/>
</dbReference>
<dbReference type="AlphaFoldDB" id="A0A8T3AIF2"/>
<sequence>MAYLNPMAFSARRRTTAGQIASAAPAPGCRRKFLSRLRLGSPIASPPDGRSGAPQQR</sequence>
<organism evidence="2 3">
    <name type="scientific">Dendrobium nobile</name>
    <name type="common">Orchid</name>
    <dbReference type="NCBI Taxonomy" id="94219"/>
    <lineage>
        <taxon>Eukaryota</taxon>
        <taxon>Viridiplantae</taxon>
        <taxon>Streptophyta</taxon>
        <taxon>Embryophyta</taxon>
        <taxon>Tracheophyta</taxon>
        <taxon>Spermatophyta</taxon>
        <taxon>Magnoliopsida</taxon>
        <taxon>Liliopsida</taxon>
        <taxon>Asparagales</taxon>
        <taxon>Orchidaceae</taxon>
        <taxon>Epidendroideae</taxon>
        <taxon>Malaxideae</taxon>
        <taxon>Dendrobiinae</taxon>
        <taxon>Dendrobium</taxon>
    </lineage>
</organism>
<gene>
    <name evidence="2" type="ORF">KFK09_022151</name>
</gene>